<dbReference type="PANTHER" id="PTHR45224">
    <property type="entry name" value="OS01G0527900 PROTEIN-RELATED"/>
    <property type="match status" value="1"/>
</dbReference>
<gene>
    <name evidence="2" type="ORF">HU200_033691</name>
</gene>
<organism evidence="2 3">
    <name type="scientific">Digitaria exilis</name>
    <dbReference type="NCBI Taxonomy" id="1010633"/>
    <lineage>
        <taxon>Eukaryota</taxon>
        <taxon>Viridiplantae</taxon>
        <taxon>Streptophyta</taxon>
        <taxon>Embryophyta</taxon>
        <taxon>Tracheophyta</taxon>
        <taxon>Spermatophyta</taxon>
        <taxon>Magnoliopsida</taxon>
        <taxon>Liliopsida</taxon>
        <taxon>Poales</taxon>
        <taxon>Poaceae</taxon>
        <taxon>PACMAD clade</taxon>
        <taxon>Panicoideae</taxon>
        <taxon>Panicodae</taxon>
        <taxon>Paniceae</taxon>
        <taxon>Anthephorinae</taxon>
        <taxon>Digitaria</taxon>
    </lineage>
</organism>
<name>A0A835BHX8_9POAL</name>
<dbReference type="OrthoDB" id="589878at2759"/>
<dbReference type="AlphaFoldDB" id="A0A835BHX8"/>
<evidence type="ECO:0000313" key="2">
    <source>
        <dbReference type="EMBL" id="KAF8701361.1"/>
    </source>
</evidence>
<evidence type="ECO:0000313" key="3">
    <source>
        <dbReference type="Proteomes" id="UP000636709"/>
    </source>
</evidence>
<feature type="compositionally biased region" description="Basic and acidic residues" evidence="1">
    <location>
        <begin position="37"/>
        <end position="58"/>
    </location>
</feature>
<evidence type="ECO:0000256" key="1">
    <source>
        <dbReference type="SAM" id="MobiDB-lite"/>
    </source>
</evidence>
<feature type="region of interest" description="Disordered" evidence="1">
    <location>
        <begin position="25"/>
        <end position="71"/>
    </location>
</feature>
<sequence length="156" mass="17950">MHCCKIMKDEPKWLAILDELENSKKRKLDDEGGVGENMERPEDTSEKERLIGTREAKKQHMSKGKNKTGYTGLDEEMKTYMNIQAAATKRYEEFIETQHRISDAKVEAARLRKEASLLDSYKALMSMDTSGMDEEMKAEHKLGLKILREKLVGHTN</sequence>
<dbReference type="Proteomes" id="UP000636709">
    <property type="component" value="Unassembled WGS sequence"/>
</dbReference>
<comment type="caution">
    <text evidence="2">The sequence shown here is derived from an EMBL/GenBank/DDBJ whole genome shotgun (WGS) entry which is preliminary data.</text>
</comment>
<accession>A0A835BHX8</accession>
<dbReference type="EMBL" id="JACEFO010001809">
    <property type="protein sequence ID" value="KAF8701361.1"/>
    <property type="molecule type" value="Genomic_DNA"/>
</dbReference>
<dbReference type="PANTHER" id="PTHR45224:SF15">
    <property type="entry name" value="OS10G0563100 PROTEIN"/>
    <property type="match status" value="1"/>
</dbReference>
<reference evidence="2" key="1">
    <citation type="submission" date="2020-07" db="EMBL/GenBank/DDBJ databases">
        <title>Genome sequence and genetic diversity analysis of an under-domesticated orphan crop, white fonio (Digitaria exilis).</title>
        <authorList>
            <person name="Bennetzen J.L."/>
            <person name="Chen S."/>
            <person name="Ma X."/>
            <person name="Wang X."/>
            <person name="Yssel A.E.J."/>
            <person name="Chaluvadi S.R."/>
            <person name="Johnson M."/>
            <person name="Gangashetty P."/>
            <person name="Hamidou F."/>
            <person name="Sanogo M.D."/>
            <person name="Zwaenepoel A."/>
            <person name="Wallace J."/>
            <person name="Van De Peer Y."/>
            <person name="Van Deynze A."/>
        </authorList>
    </citation>
    <scope>NUCLEOTIDE SEQUENCE</scope>
    <source>
        <tissue evidence="2">Leaves</tissue>
    </source>
</reference>
<proteinExistence type="predicted"/>
<evidence type="ECO:0008006" key="4">
    <source>
        <dbReference type="Google" id="ProtNLM"/>
    </source>
</evidence>
<protein>
    <recommendedName>
        <fullName evidence="4">No apical meristem-associated C-terminal domain-containing protein</fullName>
    </recommendedName>
</protein>
<keyword evidence="3" id="KW-1185">Reference proteome</keyword>